<proteinExistence type="predicted"/>
<name>A0A0A9AU20_ARUDO</name>
<protein>
    <submittedName>
        <fullName evidence="1">Uncharacterized protein</fullName>
    </submittedName>
</protein>
<organism evidence="1">
    <name type="scientific">Arundo donax</name>
    <name type="common">Giant reed</name>
    <name type="synonym">Donax arundinaceus</name>
    <dbReference type="NCBI Taxonomy" id="35708"/>
    <lineage>
        <taxon>Eukaryota</taxon>
        <taxon>Viridiplantae</taxon>
        <taxon>Streptophyta</taxon>
        <taxon>Embryophyta</taxon>
        <taxon>Tracheophyta</taxon>
        <taxon>Spermatophyta</taxon>
        <taxon>Magnoliopsida</taxon>
        <taxon>Liliopsida</taxon>
        <taxon>Poales</taxon>
        <taxon>Poaceae</taxon>
        <taxon>PACMAD clade</taxon>
        <taxon>Arundinoideae</taxon>
        <taxon>Arundineae</taxon>
        <taxon>Arundo</taxon>
    </lineage>
</organism>
<accession>A0A0A9AU20</accession>
<dbReference type="AlphaFoldDB" id="A0A0A9AU20"/>
<sequence>MRCLCECQLIKLCPRKNRAPDVLFLVTTSPEIAIGVAN</sequence>
<evidence type="ECO:0000313" key="1">
    <source>
        <dbReference type="EMBL" id="JAD55234.1"/>
    </source>
</evidence>
<reference evidence="1" key="2">
    <citation type="journal article" date="2015" name="Data Brief">
        <title>Shoot transcriptome of the giant reed, Arundo donax.</title>
        <authorList>
            <person name="Barrero R.A."/>
            <person name="Guerrero F.D."/>
            <person name="Moolhuijzen P."/>
            <person name="Goolsby J.A."/>
            <person name="Tidwell J."/>
            <person name="Bellgard S.E."/>
            <person name="Bellgard M.I."/>
        </authorList>
    </citation>
    <scope>NUCLEOTIDE SEQUENCE</scope>
    <source>
        <tissue evidence="1">Shoot tissue taken approximately 20 cm above the soil surface</tissue>
    </source>
</reference>
<dbReference type="EMBL" id="GBRH01242661">
    <property type="protein sequence ID" value="JAD55234.1"/>
    <property type="molecule type" value="Transcribed_RNA"/>
</dbReference>
<reference evidence="1" key="1">
    <citation type="submission" date="2014-09" db="EMBL/GenBank/DDBJ databases">
        <authorList>
            <person name="Magalhaes I.L.F."/>
            <person name="Oliveira U."/>
            <person name="Santos F.R."/>
            <person name="Vidigal T.H.D.A."/>
            <person name="Brescovit A.D."/>
            <person name="Santos A.J."/>
        </authorList>
    </citation>
    <scope>NUCLEOTIDE SEQUENCE</scope>
    <source>
        <tissue evidence="1">Shoot tissue taken approximately 20 cm above the soil surface</tissue>
    </source>
</reference>